<evidence type="ECO:0000313" key="4">
    <source>
        <dbReference type="Proteomes" id="UP000274756"/>
    </source>
</evidence>
<keyword evidence="4" id="KW-1185">Reference proteome</keyword>
<dbReference type="STRING" id="318479.A0A3P7PS70"/>
<dbReference type="InterPro" id="IPR038538">
    <property type="entry name" value="MTERF_sf"/>
</dbReference>
<dbReference type="GO" id="GO:0006390">
    <property type="term" value="P:mitochondrial transcription"/>
    <property type="evidence" value="ECO:0007669"/>
    <property type="project" value="TreeGrafter"/>
</dbReference>
<dbReference type="GO" id="GO:0061668">
    <property type="term" value="P:mitochondrial ribosome assembly"/>
    <property type="evidence" value="ECO:0007669"/>
    <property type="project" value="TreeGrafter"/>
</dbReference>
<protein>
    <recommendedName>
        <fullName evidence="5">mTERF domain-containing protein</fullName>
    </recommendedName>
</protein>
<dbReference type="InterPro" id="IPR003690">
    <property type="entry name" value="MTERF"/>
</dbReference>
<dbReference type="Pfam" id="PF02536">
    <property type="entry name" value="mTERF"/>
    <property type="match status" value="1"/>
</dbReference>
<evidence type="ECO:0008006" key="5">
    <source>
        <dbReference type="Google" id="ProtNLM"/>
    </source>
</evidence>
<dbReference type="EMBL" id="UYYG01000133">
    <property type="protein sequence ID" value="VDN53463.1"/>
    <property type="molecule type" value="Genomic_DNA"/>
</dbReference>
<dbReference type="SMART" id="SM00733">
    <property type="entry name" value="Mterf"/>
    <property type="match status" value="4"/>
</dbReference>
<proteinExistence type="inferred from homology"/>
<gene>
    <name evidence="3" type="ORF">DME_LOCUS3436</name>
</gene>
<dbReference type="OrthoDB" id="637682at2759"/>
<evidence type="ECO:0000256" key="1">
    <source>
        <dbReference type="ARBA" id="ARBA00007692"/>
    </source>
</evidence>
<evidence type="ECO:0000313" key="3">
    <source>
        <dbReference type="EMBL" id="VDN53463.1"/>
    </source>
</evidence>
<evidence type="ECO:0000256" key="2">
    <source>
        <dbReference type="ARBA" id="ARBA00022946"/>
    </source>
</evidence>
<organism evidence="3 4">
    <name type="scientific">Dracunculus medinensis</name>
    <name type="common">Guinea worm</name>
    <dbReference type="NCBI Taxonomy" id="318479"/>
    <lineage>
        <taxon>Eukaryota</taxon>
        <taxon>Metazoa</taxon>
        <taxon>Ecdysozoa</taxon>
        <taxon>Nematoda</taxon>
        <taxon>Chromadorea</taxon>
        <taxon>Rhabditida</taxon>
        <taxon>Spirurina</taxon>
        <taxon>Dracunculoidea</taxon>
        <taxon>Dracunculidae</taxon>
        <taxon>Dracunculus</taxon>
    </lineage>
</organism>
<dbReference type="GO" id="GO:0005739">
    <property type="term" value="C:mitochondrion"/>
    <property type="evidence" value="ECO:0007669"/>
    <property type="project" value="TreeGrafter"/>
</dbReference>
<keyword evidence="2" id="KW-0809">Transit peptide</keyword>
<dbReference type="AlphaFoldDB" id="A0A3P7PS70"/>
<reference evidence="3 4" key="1">
    <citation type="submission" date="2018-11" db="EMBL/GenBank/DDBJ databases">
        <authorList>
            <consortium name="Pathogen Informatics"/>
        </authorList>
    </citation>
    <scope>NUCLEOTIDE SEQUENCE [LARGE SCALE GENOMIC DNA]</scope>
</reference>
<dbReference type="Proteomes" id="UP000274756">
    <property type="component" value="Unassembled WGS sequence"/>
</dbReference>
<name>A0A3P7PS70_DRAME</name>
<dbReference type="GO" id="GO:0003676">
    <property type="term" value="F:nucleic acid binding"/>
    <property type="evidence" value="ECO:0007669"/>
    <property type="project" value="InterPro"/>
</dbReference>
<dbReference type="PANTHER" id="PTHR13068:SF112">
    <property type="entry name" value="TRANSCRIPTION TERMINATION FACTOR 3, MITOCHONDRIAL"/>
    <property type="match status" value="1"/>
</dbReference>
<comment type="similarity">
    <text evidence="1">Belongs to the mTERF family.</text>
</comment>
<dbReference type="Gene3D" id="1.25.70.10">
    <property type="entry name" value="Transcription termination factor 3, mitochondrial"/>
    <property type="match status" value="1"/>
</dbReference>
<dbReference type="PANTHER" id="PTHR13068">
    <property type="entry name" value="CGI-12 PROTEIN-RELATED"/>
    <property type="match status" value="1"/>
</dbReference>
<accession>A0A3P7PS70</accession>
<sequence>MKCILKFIVFYYFFQICSFERIVNRYRKILYTEGEIDGTDFSLPPSRSNPYPFDPSVDPTLLPPTHSRSLANYVNHVPLLQNLVDLGVSLFHIDTETNIGHNLLKLDWVKDVRVKLKWLMSIGIPAENLGIYITKNPYFLLQNLDDMKVRVNYLRSKKFKRQEIIKIILEYRFWINTAVRIIDARLGWIQKTFSLSGKEVRQLVIKEPRIIMNGIRMVEFFSKDLEFDGKEIKKMVLTDPRLFICDLSLVDQNYKFLHNSIGLSNGEIIKYPLALRCRLSSLKERFNFIKLLKETDNLPKNSSISLEKVLHPSDSYFTRNVVRTTLNSYNNFLKKI</sequence>